<dbReference type="Proteomes" id="UP000569732">
    <property type="component" value="Unassembled WGS sequence"/>
</dbReference>
<dbReference type="Pfam" id="PF07238">
    <property type="entry name" value="PilZ"/>
    <property type="match status" value="1"/>
</dbReference>
<comment type="caution">
    <text evidence="2">The sequence shown here is derived from an EMBL/GenBank/DDBJ whole genome shotgun (WGS) entry which is preliminary data.</text>
</comment>
<dbReference type="GO" id="GO:0035438">
    <property type="term" value="F:cyclic-di-GMP binding"/>
    <property type="evidence" value="ECO:0007669"/>
    <property type="project" value="InterPro"/>
</dbReference>
<dbReference type="EMBL" id="JACCKB010000031">
    <property type="protein sequence ID" value="NYZ67867.1"/>
    <property type="molecule type" value="Genomic_DNA"/>
</dbReference>
<reference evidence="2 3" key="1">
    <citation type="submission" date="2020-07" db="EMBL/GenBank/DDBJ databases">
        <title>Endozoicomonas sp. nov., isolated from sediment.</title>
        <authorList>
            <person name="Gu T."/>
        </authorList>
    </citation>
    <scope>NUCLEOTIDE SEQUENCE [LARGE SCALE GENOMIC DNA]</scope>
    <source>
        <strain evidence="2 3">SM1973</strain>
    </source>
</reference>
<sequence length="190" mass="21490">MEERRRFFRIDDKVGLYFKAISEQEWGQYKDSGIAPTTDSQGLPCPALEQQITDAINSLRQVSGEAAEVAWLLNTKVNGLMELIAEDTALPELVKSMDVNISACGMAFRAMKSLQQNQLLYLEITLKQQEQPLIALAKVVSCSELEEAASLEQFLVRVDFCDIEPDAQELLIQYVVKQQGQLLQQKKHRK</sequence>
<dbReference type="AlphaFoldDB" id="A0A853IED4"/>
<dbReference type="RefSeq" id="WP_180569889.1">
    <property type="nucleotide sequence ID" value="NZ_JACCKB010000031.1"/>
</dbReference>
<organism evidence="2 3">
    <name type="scientific">Spartinivicinus marinus</name>
    <dbReference type="NCBI Taxonomy" id="2994442"/>
    <lineage>
        <taxon>Bacteria</taxon>
        <taxon>Pseudomonadati</taxon>
        <taxon>Pseudomonadota</taxon>
        <taxon>Gammaproteobacteria</taxon>
        <taxon>Oceanospirillales</taxon>
        <taxon>Zooshikellaceae</taxon>
        <taxon>Spartinivicinus</taxon>
    </lineage>
</organism>
<protein>
    <submittedName>
        <fullName evidence="2">PilZ domain-containing protein</fullName>
    </submittedName>
</protein>
<keyword evidence="3" id="KW-1185">Reference proteome</keyword>
<evidence type="ECO:0000259" key="1">
    <source>
        <dbReference type="Pfam" id="PF07238"/>
    </source>
</evidence>
<dbReference type="Gene3D" id="2.40.10.220">
    <property type="entry name" value="predicted glycosyltransferase like domains"/>
    <property type="match status" value="1"/>
</dbReference>
<accession>A0A853IED4</accession>
<evidence type="ECO:0000313" key="3">
    <source>
        <dbReference type="Proteomes" id="UP000569732"/>
    </source>
</evidence>
<name>A0A853IED4_9GAMM</name>
<gene>
    <name evidence="2" type="ORF">H0A36_17775</name>
</gene>
<proteinExistence type="predicted"/>
<evidence type="ECO:0000313" key="2">
    <source>
        <dbReference type="EMBL" id="NYZ67867.1"/>
    </source>
</evidence>
<feature type="domain" description="PilZ" evidence="1">
    <location>
        <begin position="95"/>
        <end position="175"/>
    </location>
</feature>
<dbReference type="InterPro" id="IPR009875">
    <property type="entry name" value="PilZ_domain"/>
</dbReference>